<dbReference type="PANTHER" id="PTHR32191">
    <property type="entry name" value="TETRASPANIN-8-RELATED"/>
    <property type="match status" value="1"/>
</dbReference>
<accession>A0A1Y1HI41</accession>
<comment type="subcellular location">
    <subcellularLocation>
        <location evidence="1">Membrane</location>
        <topology evidence="1">Multi-pass membrane protein</topology>
    </subcellularLocation>
</comment>
<dbReference type="InterPro" id="IPR044991">
    <property type="entry name" value="TET_plant"/>
</dbReference>
<dbReference type="EMBL" id="DF236957">
    <property type="protein sequence ID" value="GAQ78140.1"/>
    <property type="molecule type" value="Genomic_DNA"/>
</dbReference>
<organism evidence="7 8">
    <name type="scientific">Klebsormidium nitens</name>
    <name type="common">Green alga</name>
    <name type="synonym">Ulothrix nitens</name>
    <dbReference type="NCBI Taxonomy" id="105231"/>
    <lineage>
        <taxon>Eukaryota</taxon>
        <taxon>Viridiplantae</taxon>
        <taxon>Streptophyta</taxon>
        <taxon>Klebsormidiophyceae</taxon>
        <taxon>Klebsormidiales</taxon>
        <taxon>Klebsormidiaceae</taxon>
        <taxon>Klebsormidium</taxon>
    </lineage>
</organism>
<proteinExistence type="inferred from homology"/>
<dbReference type="GO" id="GO:0016020">
    <property type="term" value="C:membrane"/>
    <property type="evidence" value="ECO:0007669"/>
    <property type="project" value="UniProtKB-SubCell"/>
</dbReference>
<feature type="transmembrane region" description="Helical" evidence="6">
    <location>
        <begin position="12"/>
        <end position="31"/>
    </location>
</feature>
<evidence type="ECO:0000256" key="6">
    <source>
        <dbReference type="SAM" id="Phobius"/>
    </source>
</evidence>
<dbReference type="GO" id="GO:0009734">
    <property type="term" value="P:auxin-activated signaling pathway"/>
    <property type="evidence" value="ECO:0007669"/>
    <property type="project" value="InterPro"/>
</dbReference>
<evidence type="ECO:0008006" key="9">
    <source>
        <dbReference type="Google" id="ProtNLM"/>
    </source>
</evidence>
<evidence type="ECO:0000256" key="1">
    <source>
        <dbReference type="ARBA" id="ARBA00004141"/>
    </source>
</evidence>
<evidence type="ECO:0000256" key="5">
    <source>
        <dbReference type="ARBA" id="ARBA00023136"/>
    </source>
</evidence>
<dbReference type="STRING" id="105231.A0A1Y1HI41"/>
<sequence>MGCATWSIKWLNILTLLLSLPIIGFGIYLAVASTPQCYRFFMYPVLILGVLLLFLSLLGIAGAWTHSACFLWIYGLLMAILWLALLAFTIFSFIVTNDGAGKELAGQGVLEYRLQDYSAWLQKQVEKPSTWRSIKSCLQEKGYCQDFPQRFPTTDIFLANLGNLSPIESGCCRPPSSCGFPIITSTSYDTTTPLGNDTDCLTYSSNIQQECLDCNSCRAGFLQELKGKWKIVAIGNSAILALVLVVWCVSCGARREAKRYKDEDELMPIWNRNKHNDDL</sequence>
<dbReference type="Proteomes" id="UP000054558">
    <property type="component" value="Unassembled WGS sequence"/>
</dbReference>
<keyword evidence="8" id="KW-1185">Reference proteome</keyword>
<name>A0A1Y1HI41_KLENI</name>
<keyword evidence="4 6" id="KW-1133">Transmembrane helix</keyword>
<keyword evidence="3 6" id="KW-0812">Transmembrane</keyword>
<evidence type="ECO:0000256" key="3">
    <source>
        <dbReference type="ARBA" id="ARBA00022692"/>
    </source>
</evidence>
<dbReference type="PRINTS" id="PR00259">
    <property type="entry name" value="TMFOUR"/>
</dbReference>
<protein>
    <recommendedName>
        <fullName evidence="9">Tetraspanin family protein</fullName>
    </recommendedName>
</protein>
<gene>
    <name evidence="7" type="ORF">KFL_000080460</name>
</gene>
<feature type="transmembrane region" description="Helical" evidence="6">
    <location>
        <begin position="43"/>
        <end position="64"/>
    </location>
</feature>
<comment type="similarity">
    <text evidence="2">Belongs to the tetraspanin (TM4SF) family.</text>
</comment>
<feature type="transmembrane region" description="Helical" evidence="6">
    <location>
        <begin position="71"/>
        <end position="95"/>
    </location>
</feature>
<dbReference type="OMA" id="RRDNAYH"/>
<evidence type="ECO:0000313" key="8">
    <source>
        <dbReference type="Proteomes" id="UP000054558"/>
    </source>
</evidence>
<dbReference type="Pfam" id="PF00335">
    <property type="entry name" value="Tetraspanin"/>
    <property type="match status" value="1"/>
</dbReference>
<evidence type="ECO:0000256" key="4">
    <source>
        <dbReference type="ARBA" id="ARBA00022989"/>
    </source>
</evidence>
<evidence type="ECO:0000256" key="2">
    <source>
        <dbReference type="ARBA" id="ARBA00006840"/>
    </source>
</evidence>
<dbReference type="AlphaFoldDB" id="A0A1Y1HI41"/>
<feature type="transmembrane region" description="Helical" evidence="6">
    <location>
        <begin position="231"/>
        <end position="253"/>
    </location>
</feature>
<keyword evidence="5 6" id="KW-0472">Membrane</keyword>
<dbReference type="OrthoDB" id="1892640at2759"/>
<evidence type="ECO:0000313" key="7">
    <source>
        <dbReference type="EMBL" id="GAQ78140.1"/>
    </source>
</evidence>
<dbReference type="InterPro" id="IPR018499">
    <property type="entry name" value="Tetraspanin/Peripherin"/>
</dbReference>
<reference evidence="7 8" key="1">
    <citation type="journal article" date="2014" name="Nat. Commun.">
        <title>Klebsormidium flaccidum genome reveals primary factors for plant terrestrial adaptation.</title>
        <authorList>
            <person name="Hori K."/>
            <person name="Maruyama F."/>
            <person name="Fujisawa T."/>
            <person name="Togashi T."/>
            <person name="Yamamoto N."/>
            <person name="Seo M."/>
            <person name="Sato S."/>
            <person name="Yamada T."/>
            <person name="Mori H."/>
            <person name="Tajima N."/>
            <person name="Moriyama T."/>
            <person name="Ikeuchi M."/>
            <person name="Watanabe M."/>
            <person name="Wada H."/>
            <person name="Kobayashi K."/>
            <person name="Saito M."/>
            <person name="Masuda T."/>
            <person name="Sasaki-Sekimoto Y."/>
            <person name="Mashiguchi K."/>
            <person name="Awai K."/>
            <person name="Shimojima M."/>
            <person name="Masuda S."/>
            <person name="Iwai M."/>
            <person name="Nobusawa T."/>
            <person name="Narise T."/>
            <person name="Kondo S."/>
            <person name="Saito H."/>
            <person name="Sato R."/>
            <person name="Murakawa M."/>
            <person name="Ihara Y."/>
            <person name="Oshima-Yamada Y."/>
            <person name="Ohtaka K."/>
            <person name="Satoh M."/>
            <person name="Sonobe K."/>
            <person name="Ishii M."/>
            <person name="Ohtani R."/>
            <person name="Kanamori-Sato M."/>
            <person name="Honoki R."/>
            <person name="Miyazaki D."/>
            <person name="Mochizuki H."/>
            <person name="Umetsu J."/>
            <person name="Higashi K."/>
            <person name="Shibata D."/>
            <person name="Kamiya Y."/>
            <person name="Sato N."/>
            <person name="Nakamura Y."/>
            <person name="Tabata S."/>
            <person name="Ida S."/>
            <person name="Kurokawa K."/>
            <person name="Ohta H."/>
        </authorList>
    </citation>
    <scope>NUCLEOTIDE SEQUENCE [LARGE SCALE GENOMIC DNA]</scope>
    <source>
        <strain evidence="7 8">NIES-2285</strain>
    </source>
</reference>